<keyword evidence="1" id="KW-0472">Membrane</keyword>
<name>A0A1U9ZTJ6_9ACTN</name>
<keyword evidence="3" id="KW-1185">Reference proteome</keyword>
<dbReference type="OrthoDB" id="4187110at2"/>
<dbReference type="KEGG" id="noa:BKM31_06980"/>
<keyword evidence="1" id="KW-1133">Transmembrane helix</keyword>
<feature type="transmembrane region" description="Helical" evidence="1">
    <location>
        <begin position="181"/>
        <end position="201"/>
    </location>
</feature>
<evidence type="ECO:0000313" key="3">
    <source>
        <dbReference type="Proteomes" id="UP000190797"/>
    </source>
</evidence>
<feature type="transmembrane region" description="Helical" evidence="1">
    <location>
        <begin position="70"/>
        <end position="88"/>
    </location>
</feature>
<evidence type="ECO:0008006" key="4">
    <source>
        <dbReference type="Google" id="ProtNLM"/>
    </source>
</evidence>
<gene>
    <name evidence="2" type="ORF">BKM31_06980</name>
</gene>
<feature type="transmembrane region" description="Helical" evidence="1">
    <location>
        <begin position="145"/>
        <end position="169"/>
    </location>
</feature>
<dbReference type="STRING" id="1909395.BKM31_06980"/>
<evidence type="ECO:0000313" key="2">
    <source>
        <dbReference type="EMBL" id="AQZ61263.1"/>
    </source>
</evidence>
<dbReference type="RefSeq" id="WP_080037382.1">
    <property type="nucleotide sequence ID" value="NZ_CP017717.1"/>
</dbReference>
<dbReference type="Proteomes" id="UP000190797">
    <property type="component" value="Chromosome"/>
</dbReference>
<evidence type="ECO:0000256" key="1">
    <source>
        <dbReference type="SAM" id="Phobius"/>
    </source>
</evidence>
<accession>A0A1U9ZTJ6</accession>
<dbReference type="EMBL" id="CP017717">
    <property type="protein sequence ID" value="AQZ61263.1"/>
    <property type="molecule type" value="Genomic_DNA"/>
</dbReference>
<feature type="transmembrane region" description="Helical" evidence="1">
    <location>
        <begin position="108"/>
        <end position="133"/>
    </location>
</feature>
<reference evidence="3" key="1">
    <citation type="journal article" date="2017" name="Med. Chem. Commun.">
        <title>Nonomuraea sp. ATCC 55076 harbours the largest actinomycete chromosome to date and the kistamicin biosynthetic gene cluster.</title>
        <authorList>
            <person name="Nazari B."/>
            <person name="Forneris C.C."/>
            <person name="Gibson M.I."/>
            <person name="Moon K."/>
            <person name="Schramma K.R."/>
            <person name="Seyedsayamdost M.R."/>
        </authorList>
    </citation>
    <scope>NUCLEOTIDE SEQUENCE [LARGE SCALE GENOMIC DNA]</scope>
    <source>
        <strain evidence="3">ATCC 55076</strain>
    </source>
</reference>
<protein>
    <recommendedName>
        <fullName evidence="4">ABC transporter permease</fullName>
    </recommendedName>
</protein>
<proteinExistence type="predicted"/>
<dbReference type="AlphaFoldDB" id="A0A1U9ZTJ6"/>
<sequence>MTLWRLEWLRLVRTRRLVAILGAYLFFGLTGPLTARYLDRILGGIGTEGVRVQLPAPTPADGIAQFTGNASQIGLLVVVLVAASALAFDARREMAVFLRTRVRGAAAVILPAYLVSAAAAVSALTLGTLAAWYETAVLLGGLPVARLLVGLACGALFLAFAVAVTALAAAITRGVAATAGAALAALLALAVADGLTGVPWLPTRLAGAMETLVRGEPATGLPAGAALTAALTAGALAAAVAVSDRREL</sequence>
<keyword evidence="1" id="KW-0812">Transmembrane</keyword>
<organism evidence="2 3">
    <name type="scientific">[Actinomadura] parvosata subsp. kistnae</name>
    <dbReference type="NCBI Taxonomy" id="1909395"/>
    <lineage>
        <taxon>Bacteria</taxon>
        <taxon>Bacillati</taxon>
        <taxon>Actinomycetota</taxon>
        <taxon>Actinomycetes</taxon>
        <taxon>Streptosporangiales</taxon>
        <taxon>Streptosporangiaceae</taxon>
        <taxon>Nonomuraea</taxon>
    </lineage>
</organism>
<feature type="transmembrane region" description="Helical" evidence="1">
    <location>
        <begin position="221"/>
        <end position="242"/>
    </location>
</feature>